<evidence type="ECO:0000313" key="4">
    <source>
        <dbReference type="Proteomes" id="UP000515145"/>
    </source>
</evidence>
<keyword evidence="3" id="KW-0472">Membrane</keyword>
<dbReference type="PRINTS" id="PR01210">
    <property type="entry name" value="GGTRANSPTASE"/>
</dbReference>
<keyword evidence="4" id="KW-1185">Reference proteome</keyword>
<accession>A0A6P7IDN4</accession>
<feature type="binding site" evidence="2">
    <location>
        <position position="397"/>
    </location>
    <ligand>
        <name>L-glutamate</name>
        <dbReference type="ChEBI" id="CHEBI:29985"/>
    </ligand>
</feature>
<evidence type="ECO:0000256" key="2">
    <source>
        <dbReference type="PIRSR" id="PIRSR600101-2"/>
    </source>
</evidence>
<keyword evidence="3" id="KW-1133">Transmembrane helix</keyword>
<proteinExistence type="inferred from homology"/>
<dbReference type="Pfam" id="PF01019">
    <property type="entry name" value="G_glu_transpept"/>
    <property type="match status" value="1"/>
</dbReference>
<feature type="transmembrane region" description="Helical" evidence="3">
    <location>
        <begin position="5"/>
        <end position="26"/>
    </location>
</feature>
<feature type="binding site" evidence="2">
    <location>
        <position position="449"/>
    </location>
    <ligand>
        <name>L-glutamate</name>
        <dbReference type="ChEBI" id="CHEBI:29985"/>
    </ligand>
</feature>
<dbReference type="InterPro" id="IPR029055">
    <property type="entry name" value="Ntn_hydrolases_N"/>
</dbReference>
<dbReference type="InterPro" id="IPR000101">
    <property type="entry name" value="GGT_peptidase"/>
</dbReference>
<dbReference type="AlphaFoldDB" id="A0A6P7IDN4"/>
<comment type="similarity">
    <text evidence="1">Belongs to the gamma-glutamyltransferase family.</text>
</comment>
<dbReference type="InterPro" id="IPR043138">
    <property type="entry name" value="GGT_lsub"/>
</dbReference>
<dbReference type="OrthoDB" id="2015213at2759"/>
<dbReference type="PANTHER" id="PTHR11686">
    <property type="entry name" value="GAMMA GLUTAMYL TRANSPEPTIDASE"/>
    <property type="match status" value="1"/>
</dbReference>
<reference evidence="5" key="1">
    <citation type="submission" date="2025-08" db="UniProtKB">
        <authorList>
            <consortium name="RefSeq"/>
        </authorList>
    </citation>
    <scope>IDENTIFICATION</scope>
</reference>
<dbReference type="GO" id="GO:0036374">
    <property type="term" value="F:glutathione hydrolase activity"/>
    <property type="evidence" value="ECO:0007669"/>
    <property type="project" value="InterPro"/>
</dbReference>
<dbReference type="Gene3D" id="3.60.20.40">
    <property type="match status" value="1"/>
</dbReference>
<dbReference type="GO" id="GO:0006751">
    <property type="term" value="P:glutathione catabolic process"/>
    <property type="evidence" value="ECO:0007669"/>
    <property type="project" value="InterPro"/>
</dbReference>
<dbReference type="InterPro" id="IPR043137">
    <property type="entry name" value="GGT_ssub_C"/>
</dbReference>
<dbReference type="GO" id="GO:0005886">
    <property type="term" value="C:plasma membrane"/>
    <property type="evidence" value="ECO:0007669"/>
    <property type="project" value="TreeGrafter"/>
</dbReference>
<evidence type="ECO:0000256" key="3">
    <source>
        <dbReference type="SAM" id="Phobius"/>
    </source>
</evidence>
<name>A0A6P7IDN4_9TELE</name>
<protein>
    <submittedName>
        <fullName evidence="5">Glutathione hydrolase 7-like</fullName>
    </submittedName>
</protein>
<evidence type="ECO:0000313" key="5">
    <source>
        <dbReference type="RefSeq" id="XP_028261007.1"/>
    </source>
</evidence>
<dbReference type="RefSeq" id="XP_028261007.1">
    <property type="nucleotide sequence ID" value="XM_028405206.1"/>
</dbReference>
<dbReference type="Gene3D" id="1.10.246.130">
    <property type="match status" value="1"/>
</dbReference>
<dbReference type="GeneID" id="114435507"/>
<dbReference type="InParanoid" id="A0A6P7IDN4"/>
<sequence>MPITIYAVCVIFAFGVTVALVLQIYLGESLVKGVLVSDHELCTTLGQRVICDGGSSVDAAIAGALCLGIVHPHVSGVGGGGVMLVHNIKMNETRVIDFQGAAPQRYREEVKTNSSELKAGLQVGVPGMLLGLHRAHSLYGSLSWEDVISRAADVATEGFNVSFSLSDAISKVKGEQLSQRFRDMFVPEGQALHPGSYVRMPGLAQVLRAGLFNFYHGNLSQEMEDEVQANGGVLSRDDISNYSVEVEQPLEGLYNEFIIQVPPPSAGALLMSALNILESFHLKDNITKYQTHHLTEALKAALDVAIGLGDPKYDSSETDMLSKSQDEVLQQTMNYSHTSPSEHYSMFPSFQAELMVGQVIVIGPDNLMVSVASSLSRPFGSRILTQSGILLNSLLRDVSWPQNTRGQIHTHQRKSVATEKRPLFFLMPTMMLPAGDKHKIYMALSSSAGQIILSAISQLLNGTLLVHNVTRDSHSSPRLLIDSKFPEEIVQPLHDNSHIVQKLKTLSSVQGIRRNRNIIKAINIRQLFDNIL</sequence>
<dbReference type="PANTHER" id="PTHR11686:SF54">
    <property type="entry name" value="GLUTATHIONE HYDROLASE 7"/>
    <property type="match status" value="1"/>
</dbReference>
<gene>
    <name evidence="5" type="primary">LOC114435507</name>
</gene>
<dbReference type="SUPFAM" id="SSF56235">
    <property type="entry name" value="N-terminal nucleophile aminohydrolases (Ntn hydrolases)"/>
    <property type="match status" value="1"/>
</dbReference>
<dbReference type="Proteomes" id="UP000515145">
    <property type="component" value="Chromosome 5"/>
</dbReference>
<keyword evidence="3" id="KW-0812">Transmembrane</keyword>
<organism evidence="4 5">
    <name type="scientific">Parambassis ranga</name>
    <name type="common">Indian glassy fish</name>
    <dbReference type="NCBI Taxonomy" id="210632"/>
    <lineage>
        <taxon>Eukaryota</taxon>
        <taxon>Metazoa</taxon>
        <taxon>Chordata</taxon>
        <taxon>Craniata</taxon>
        <taxon>Vertebrata</taxon>
        <taxon>Euteleostomi</taxon>
        <taxon>Actinopterygii</taxon>
        <taxon>Neopterygii</taxon>
        <taxon>Teleostei</taxon>
        <taxon>Neoteleostei</taxon>
        <taxon>Acanthomorphata</taxon>
        <taxon>Ovalentaria</taxon>
        <taxon>Ambassidae</taxon>
        <taxon>Parambassis</taxon>
    </lineage>
</organism>
<evidence type="ECO:0000256" key="1">
    <source>
        <dbReference type="ARBA" id="ARBA00009381"/>
    </source>
</evidence>